<feature type="compositionally biased region" description="Polar residues" evidence="1">
    <location>
        <begin position="116"/>
        <end position="139"/>
    </location>
</feature>
<dbReference type="OrthoDB" id="3984304at2759"/>
<dbReference type="AlphaFoldDB" id="G8Y0D0"/>
<dbReference type="InParanoid" id="G8Y0D0"/>
<feature type="region of interest" description="Disordered" evidence="1">
    <location>
        <begin position="63"/>
        <end position="82"/>
    </location>
</feature>
<feature type="compositionally biased region" description="Polar residues" evidence="1">
    <location>
        <begin position="187"/>
        <end position="205"/>
    </location>
</feature>
<evidence type="ECO:0000256" key="1">
    <source>
        <dbReference type="SAM" id="MobiDB-lite"/>
    </source>
</evidence>
<evidence type="ECO:0000313" key="2">
    <source>
        <dbReference type="EMBL" id="CCE86283.1"/>
    </source>
</evidence>
<reference evidence="2 3" key="1">
    <citation type="journal article" date="2012" name="G3 (Bethesda)">
        <title>Pichia sorbitophila, an interspecies yeast hybrid reveals early steps of genome resolution following polyploidization.</title>
        <authorList>
            <person name="Leh Louis V."/>
            <person name="Despons L."/>
            <person name="Friedrich A."/>
            <person name="Martin T."/>
            <person name="Durrens P."/>
            <person name="Casaregola S."/>
            <person name="Neuveglise C."/>
            <person name="Fairhead C."/>
            <person name="Marck C."/>
            <person name="Cruz J.A."/>
            <person name="Straub M.L."/>
            <person name="Kugler V."/>
            <person name="Sacerdot C."/>
            <person name="Uzunov Z."/>
            <person name="Thierry A."/>
            <person name="Weiss S."/>
            <person name="Bleykasten C."/>
            <person name="De Montigny J."/>
            <person name="Jacques N."/>
            <person name="Jung P."/>
            <person name="Lemaire M."/>
            <person name="Mallet S."/>
            <person name="Morel G."/>
            <person name="Richard G.F."/>
            <person name="Sarkar A."/>
            <person name="Savel G."/>
            <person name="Schacherer J."/>
            <person name="Seret M.L."/>
            <person name="Talla E."/>
            <person name="Samson G."/>
            <person name="Jubin C."/>
            <person name="Poulain J."/>
            <person name="Vacherie B."/>
            <person name="Barbe V."/>
            <person name="Pelletier E."/>
            <person name="Sherman D.J."/>
            <person name="Westhof E."/>
            <person name="Weissenbach J."/>
            <person name="Baret P.V."/>
            <person name="Wincker P."/>
            <person name="Gaillardin C."/>
            <person name="Dujon B."/>
            <person name="Souciet J.L."/>
        </authorList>
    </citation>
    <scope>NUCLEOTIDE SEQUENCE [LARGE SCALE GENOMIC DNA]</scope>
    <source>
        <strain evidence="3">ATCC MYA-4447 / BCRC 22081 / CBS 7064 / NBRC 10061 / NRRL Y-12695</strain>
    </source>
</reference>
<feature type="region of interest" description="Disordered" evidence="1">
    <location>
        <begin position="186"/>
        <end position="215"/>
    </location>
</feature>
<feature type="compositionally biased region" description="Basic and acidic residues" evidence="1">
    <location>
        <begin position="65"/>
        <end position="76"/>
    </location>
</feature>
<keyword evidence="3" id="KW-1185">Reference proteome</keyword>
<proteinExistence type="predicted"/>
<dbReference type="Proteomes" id="UP000005222">
    <property type="component" value="Chromosome N"/>
</dbReference>
<name>G8Y0D0_PICSO</name>
<dbReference type="HOGENOM" id="CLU_563938_0_0_1"/>
<accession>G8Y0D0</accession>
<dbReference type="eggNOG" id="ENOG502SFR5">
    <property type="taxonomic scope" value="Eukaryota"/>
</dbReference>
<sequence length="483" mass="53824">MEDVDNINGKSGSTHVTLAYKQVRSAPISGKGEKNKCSSLRQPPILQESTLKQARSLSFPSNIHKHFDQGKTDNRGSKPKKSTLQVNENILTVEQDVHLTNSALPYKLPHIKDSQNDLNDTETVNNGNSQRSEVPSNQERSSRSICAPKSSVRSNDINKYPVQLIKSSCRETTTTTGSSCDFPCDVSHSTPGNNNSNGREQSSFEIETHSCESPDLGESPLPFDNVEDIISSPHRPPFEYDENQATTNTVMQTIINNHNAGIFPVIDYFQDYMEERLLRWRPGDSQFNVEDTMNGAHPYQKSNFDAPYVKQNGSGFFGNLYTWFGNGKKEVDNVAQKTDVDESVTATNVLPIDPPSGNLTGCINGFVGNFNLKPNSSNSIILSPNRSEVSNTAIFQRHDSILAHEPKGVEEPAFTPKAVPLNEFELNFEKRGSRSDQQVDQAGQEIIRNMDEDVQNLVNGFDNFLFDCFGKMCFFCLPDDEHL</sequence>
<dbReference type="EMBL" id="FO082046">
    <property type="protein sequence ID" value="CCE86283.1"/>
    <property type="molecule type" value="Genomic_DNA"/>
</dbReference>
<protein>
    <submittedName>
        <fullName evidence="2">Piso0_004766 protein</fullName>
    </submittedName>
</protein>
<organism evidence="2 3">
    <name type="scientific">Pichia sorbitophila (strain ATCC MYA-4447 / BCRC 22081 / CBS 7064 / NBRC 10061 / NRRL Y-12695)</name>
    <name type="common">Hybrid yeast</name>
    <dbReference type="NCBI Taxonomy" id="559304"/>
    <lineage>
        <taxon>Eukaryota</taxon>
        <taxon>Fungi</taxon>
        <taxon>Dikarya</taxon>
        <taxon>Ascomycota</taxon>
        <taxon>Saccharomycotina</taxon>
        <taxon>Pichiomycetes</taxon>
        <taxon>Debaryomycetaceae</taxon>
        <taxon>Millerozyma</taxon>
    </lineage>
</organism>
<gene>
    <name evidence="2" type="primary">Piso0_004766</name>
    <name evidence="2" type="ORF">GNLVRS01_PISO0N00673g</name>
</gene>
<feature type="region of interest" description="Disordered" evidence="1">
    <location>
        <begin position="110"/>
        <end position="153"/>
    </location>
</feature>
<evidence type="ECO:0000313" key="3">
    <source>
        <dbReference type="Proteomes" id="UP000005222"/>
    </source>
</evidence>